<sequence length="174" mass="19618">MLSFFQLLGRILIKIITWIVTQREIFSRKLPIVAMTTYGLSHVGDKGGMEITFLFLRQSFTLVVQAGVHRRDLGLPQPPRPGFKRFSCLSLPSTWDYRRVPPCPANFVFLVEMRFLHEGQAGLELSTSGDPPASACQSAGITGVSHRTRPENNFCLNLLTWALNLGEVRWAPCW</sequence>
<reference evidence="2" key="3">
    <citation type="submission" date="2025-09" db="UniProtKB">
        <authorList>
            <consortium name="Ensembl"/>
        </authorList>
    </citation>
    <scope>IDENTIFICATION</scope>
</reference>
<protein>
    <submittedName>
        <fullName evidence="2">Uncharacterized protein</fullName>
    </submittedName>
</protein>
<dbReference type="PRINTS" id="PR02045">
    <property type="entry name" value="F138DOMAIN"/>
</dbReference>
<evidence type="ECO:0000313" key="3">
    <source>
        <dbReference type="Proteomes" id="UP000001595"/>
    </source>
</evidence>
<dbReference type="Ensembl" id="ENSPPYT00000059891.1">
    <property type="protein sequence ID" value="ENSPPYP00000032159.1"/>
    <property type="gene ID" value="ENSPPYG00000033378.1"/>
</dbReference>
<reference evidence="2 3" key="1">
    <citation type="submission" date="2008-02" db="EMBL/GenBank/DDBJ databases">
        <title>A 6x draft sequence assembly of the Pongo pygmaeus abelii genome.</title>
        <authorList>
            <person name="Wilson R.K."/>
            <person name="Mardis E."/>
        </authorList>
    </citation>
    <scope>NUCLEOTIDE SEQUENCE [LARGE SCALE GENOMIC DNA]</scope>
</reference>
<proteinExistence type="predicted"/>
<accession>A0A8I5YQ17</accession>
<feature type="signal peptide" evidence="1">
    <location>
        <begin position="1"/>
        <end position="22"/>
    </location>
</feature>
<dbReference type="GeneTree" id="ENSGT00940000170471"/>
<reference evidence="2" key="2">
    <citation type="submission" date="2025-08" db="UniProtKB">
        <authorList>
            <consortium name="Ensembl"/>
        </authorList>
    </citation>
    <scope>IDENTIFICATION</scope>
</reference>
<feature type="chain" id="PRO_5035256251" evidence="1">
    <location>
        <begin position="23"/>
        <end position="174"/>
    </location>
</feature>
<organism evidence="2 3">
    <name type="scientific">Pongo abelii</name>
    <name type="common">Sumatran orangutan</name>
    <name type="synonym">Pongo pygmaeus abelii</name>
    <dbReference type="NCBI Taxonomy" id="9601"/>
    <lineage>
        <taxon>Eukaryota</taxon>
        <taxon>Metazoa</taxon>
        <taxon>Chordata</taxon>
        <taxon>Craniata</taxon>
        <taxon>Vertebrata</taxon>
        <taxon>Euteleostomi</taxon>
        <taxon>Mammalia</taxon>
        <taxon>Eutheria</taxon>
        <taxon>Euarchontoglires</taxon>
        <taxon>Primates</taxon>
        <taxon>Haplorrhini</taxon>
        <taxon>Catarrhini</taxon>
        <taxon>Hominidae</taxon>
        <taxon>Pongo</taxon>
    </lineage>
</organism>
<dbReference type="Proteomes" id="UP000001595">
    <property type="component" value="Chromosome 16"/>
</dbReference>
<keyword evidence="1" id="KW-0732">Signal</keyword>
<evidence type="ECO:0000313" key="2">
    <source>
        <dbReference type="Ensembl" id="ENSPPYP00000032159.1"/>
    </source>
</evidence>
<dbReference type="AlphaFoldDB" id="A0A8I5YQ17"/>
<name>A0A8I5YQ17_PONAB</name>
<dbReference type="PANTHER" id="PTHR46254:SF3">
    <property type="entry name" value="SECRETED PROTEIN"/>
    <property type="match status" value="1"/>
</dbReference>
<keyword evidence="3" id="KW-1185">Reference proteome</keyword>
<dbReference type="PANTHER" id="PTHR46254">
    <property type="entry name" value="PROTEIN GVQW1-RELATED"/>
    <property type="match status" value="1"/>
</dbReference>
<evidence type="ECO:0000256" key="1">
    <source>
        <dbReference type="SAM" id="SignalP"/>
    </source>
</evidence>